<evidence type="ECO:0000256" key="4">
    <source>
        <dbReference type="ARBA" id="ARBA00022777"/>
    </source>
</evidence>
<feature type="binding site" evidence="7">
    <location>
        <begin position="12"/>
        <end position="17"/>
    </location>
    <ligand>
        <name>ATP</name>
        <dbReference type="ChEBI" id="CHEBI:30616"/>
    </ligand>
</feature>
<dbReference type="EC" id="2.7.1.71" evidence="7"/>
<evidence type="ECO:0000256" key="2">
    <source>
        <dbReference type="ARBA" id="ARBA00022679"/>
    </source>
</evidence>
<protein>
    <recommendedName>
        <fullName evidence="7">Shikimate kinase</fullName>
        <shortName evidence="7">SK</shortName>
        <ecNumber evidence="7">2.7.1.71</ecNumber>
    </recommendedName>
</protein>
<dbReference type="PRINTS" id="PR01100">
    <property type="entry name" value="SHIKIMTKNASE"/>
</dbReference>
<evidence type="ECO:0000313" key="8">
    <source>
        <dbReference type="EMBL" id="MBP2021737.1"/>
    </source>
</evidence>
<dbReference type="Pfam" id="PF01202">
    <property type="entry name" value="SKI"/>
    <property type="match status" value="1"/>
</dbReference>
<dbReference type="InterPro" id="IPR027417">
    <property type="entry name" value="P-loop_NTPase"/>
</dbReference>
<keyword evidence="4 7" id="KW-0418">Kinase</keyword>
<name>A0ABS4K1T0_9CLOT</name>
<comment type="caution">
    <text evidence="8">The sequence shown here is derived from an EMBL/GenBank/DDBJ whole genome shotgun (WGS) entry which is preliminary data.</text>
</comment>
<dbReference type="EMBL" id="JAGGLL010000010">
    <property type="protein sequence ID" value="MBP2021737.1"/>
    <property type="molecule type" value="Genomic_DNA"/>
</dbReference>
<feature type="binding site" evidence="7">
    <location>
        <position position="80"/>
    </location>
    <ligand>
        <name>substrate</name>
    </ligand>
</feature>
<comment type="subcellular location">
    <subcellularLocation>
        <location evidence="7">Cytoplasm</location>
    </subcellularLocation>
</comment>
<dbReference type="PANTHER" id="PTHR21087">
    <property type="entry name" value="SHIKIMATE KINASE"/>
    <property type="match status" value="1"/>
</dbReference>
<keyword evidence="3 7" id="KW-0547">Nucleotide-binding</keyword>
<dbReference type="HAMAP" id="MF_00109">
    <property type="entry name" value="Shikimate_kinase"/>
    <property type="match status" value="1"/>
</dbReference>
<evidence type="ECO:0000256" key="3">
    <source>
        <dbReference type="ARBA" id="ARBA00022741"/>
    </source>
</evidence>
<feature type="binding site" evidence="7">
    <location>
        <position position="16"/>
    </location>
    <ligand>
        <name>Mg(2+)</name>
        <dbReference type="ChEBI" id="CHEBI:18420"/>
    </ligand>
</feature>
<proteinExistence type="inferred from homology"/>
<dbReference type="RefSeq" id="WP_021282302.1">
    <property type="nucleotide sequence ID" value="NZ_JAGGLL010000010.1"/>
</dbReference>
<comment type="catalytic activity">
    <reaction evidence="7">
        <text>shikimate + ATP = 3-phosphoshikimate + ADP + H(+)</text>
        <dbReference type="Rhea" id="RHEA:13121"/>
        <dbReference type="ChEBI" id="CHEBI:15378"/>
        <dbReference type="ChEBI" id="CHEBI:30616"/>
        <dbReference type="ChEBI" id="CHEBI:36208"/>
        <dbReference type="ChEBI" id="CHEBI:145989"/>
        <dbReference type="ChEBI" id="CHEBI:456216"/>
        <dbReference type="EC" id="2.7.1.71"/>
    </reaction>
</comment>
<keyword evidence="7" id="KW-0479">Metal-binding</keyword>
<evidence type="ECO:0000256" key="6">
    <source>
        <dbReference type="ARBA" id="ARBA00023141"/>
    </source>
</evidence>
<keyword evidence="2 7" id="KW-0808">Transferase</keyword>
<gene>
    <name evidence="7" type="primary">aroK</name>
    <name evidence="8" type="ORF">J2Z44_001533</name>
</gene>
<feature type="binding site" evidence="7">
    <location>
        <position position="118"/>
    </location>
    <ligand>
        <name>ATP</name>
        <dbReference type="ChEBI" id="CHEBI:30616"/>
    </ligand>
</feature>
<comment type="caution">
    <text evidence="7">Lacks conserved residue(s) required for the propagation of feature annotation.</text>
</comment>
<dbReference type="Gene3D" id="3.40.50.300">
    <property type="entry name" value="P-loop containing nucleotide triphosphate hydrolases"/>
    <property type="match status" value="1"/>
</dbReference>
<feature type="binding site" evidence="7">
    <location>
        <position position="34"/>
    </location>
    <ligand>
        <name>substrate</name>
    </ligand>
</feature>
<dbReference type="PANTHER" id="PTHR21087:SF16">
    <property type="entry name" value="SHIKIMATE KINASE 1, CHLOROPLASTIC"/>
    <property type="match status" value="1"/>
</dbReference>
<keyword evidence="1 7" id="KW-0028">Amino-acid biosynthesis</keyword>
<reference evidence="8 9" key="1">
    <citation type="submission" date="2021-03" db="EMBL/GenBank/DDBJ databases">
        <title>Genomic Encyclopedia of Type Strains, Phase IV (KMG-IV): sequencing the most valuable type-strain genomes for metagenomic binning, comparative biology and taxonomic classification.</title>
        <authorList>
            <person name="Goeker M."/>
        </authorList>
    </citation>
    <scope>NUCLEOTIDE SEQUENCE [LARGE SCALE GENOMIC DNA]</scope>
    <source>
        <strain evidence="8 9">DSM 28650</strain>
    </source>
</reference>
<comment type="similarity">
    <text evidence="7">Belongs to the shikimate kinase family.</text>
</comment>
<dbReference type="SUPFAM" id="SSF52540">
    <property type="entry name" value="P-loop containing nucleoside triphosphate hydrolases"/>
    <property type="match status" value="1"/>
</dbReference>
<organism evidence="8 9">
    <name type="scientific">Clostridium punense</name>
    <dbReference type="NCBI Taxonomy" id="1054297"/>
    <lineage>
        <taxon>Bacteria</taxon>
        <taxon>Bacillati</taxon>
        <taxon>Bacillota</taxon>
        <taxon>Clostridia</taxon>
        <taxon>Eubacteriales</taxon>
        <taxon>Clostridiaceae</taxon>
        <taxon>Clostridium</taxon>
    </lineage>
</organism>
<dbReference type="InterPro" id="IPR031322">
    <property type="entry name" value="Shikimate/glucono_kinase"/>
</dbReference>
<keyword evidence="5 7" id="KW-0067">ATP-binding</keyword>
<keyword evidence="6 7" id="KW-0057">Aromatic amino acid biosynthesis</keyword>
<comment type="pathway">
    <text evidence="7">Metabolic intermediate biosynthesis; chorismate biosynthesis; chorismate from D-erythrose 4-phosphate and phosphoenolpyruvate: step 5/7.</text>
</comment>
<evidence type="ECO:0000256" key="5">
    <source>
        <dbReference type="ARBA" id="ARBA00022840"/>
    </source>
</evidence>
<keyword evidence="9" id="KW-1185">Reference proteome</keyword>
<comment type="cofactor">
    <cofactor evidence="7">
        <name>Mg(2+)</name>
        <dbReference type="ChEBI" id="CHEBI:18420"/>
    </cofactor>
    <text evidence="7">Binds 1 Mg(2+) ion per subunit.</text>
</comment>
<dbReference type="CDD" id="cd00464">
    <property type="entry name" value="SK"/>
    <property type="match status" value="1"/>
</dbReference>
<evidence type="ECO:0000256" key="1">
    <source>
        <dbReference type="ARBA" id="ARBA00022605"/>
    </source>
</evidence>
<evidence type="ECO:0000313" key="9">
    <source>
        <dbReference type="Proteomes" id="UP001519308"/>
    </source>
</evidence>
<accession>A0ABS4K1T0</accession>
<comment type="subunit">
    <text evidence="7">Monomer.</text>
</comment>
<feature type="binding site" evidence="7">
    <location>
        <position position="58"/>
    </location>
    <ligand>
        <name>substrate</name>
    </ligand>
</feature>
<dbReference type="InterPro" id="IPR000623">
    <property type="entry name" value="Shikimate_kinase/TSH1"/>
</dbReference>
<dbReference type="GO" id="GO:0004765">
    <property type="term" value="F:shikimate kinase activity"/>
    <property type="evidence" value="ECO:0007669"/>
    <property type="project" value="UniProtKB-EC"/>
</dbReference>
<sequence>MKDNIILIGLSTSGKTTIGKEVSRILEKTFIDCDSLIQEKQGKTINEIFEVYGEKYFRELEKELVNNLMGIENAIISTGGGLPIYNNNLDKLKHIGLVIFLDAPLNEIIERSIKVKDRPLLTGNIEKTISKLYNERINIYRKAHYILNTENLSVDQCANNIISVLK</sequence>
<comment type="function">
    <text evidence="7">Catalyzes the specific phosphorylation of the 3-hydroxyl group of shikimic acid using ATP as a cosubstrate.</text>
</comment>
<feature type="binding site" evidence="7">
    <location>
        <position position="136"/>
    </location>
    <ligand>
        <name>substrate</name>
    </ligand>
</feature>
<evidence type="ECO:0000256" key="7">
    <source>
        <dbReference type="HAMAP-Rule" id="MF_00109"/>
    </source>
</evidence>
<keyword evidence="7" id="KW-0460">Magnesium</keyword>
<dbReference type="Proteomes" id="UP001519308">
    <property type="component" value="Unassembled WGS sequence"/>
</dbReference>
<keyword evidence="7" id="KW-0963">Cytoplasm</keyword>